<dbReference type="AlphaFoldDB" id="A0A0N8KDM3"/>
<dbReference type="OrthoDB" id="61481at2"/>
<evidence type="ECO:0000313" key="6">
    <source>
        <dbReference type="Proteomes" id="UP000182800"/>
    </source>
</evidence>
<gene>
    <name evidence="3" type="primary">xdhC-3</name>
    <name evidence="4" type="ORF">GA0071312_1944</name>
    <name evidence="3" type="ORF">HLUCCO17_16745</name>
</gene>
<dbReference type="STRING" id="1653334.GA0071312_1944"/>
<dbReference type="PANTHER" id="PTHR30388:SF6">
    <property type="entry name" value="XANTHINE DEHYDROGENASE SUBUNIT A-RELATED"/>
    <property type="match status" value="1"/>
</dbReference>
<dbReference type="PANTHER" id="PTHR30388">
    <property type="entry name" value="ALDEHYDE OXIDOREDUCTASE MOLYBDENUM COFACTOR ASSEMBLY PROTEIN"/>
    <property type="match status" value="1"/>
</dbReference>
<dbReference type="PATRIC" id="fig|1653334.4.peg.1313"/>
<feature type="domain" description="XdhC Rossmann" evidence="2">
    <location>
        <begin position="37"/>
        <end position="179"/>
    </location>
</feature>
<evidence type="ECO:0000313" key="4">
    <source>
        <dbReference type="EMBL" id="SCC81014.1"/>
    </source>
</evidence>
<dbReference type="EMBL" id="FMBM01000002">
    <property type="protein sequence ID" value="SCC81014.1"/>
    <property type="molecule type" value="Genomic_DNA"/>
</dbReference>
<dbReference type="SUPFAM" id="SSF51735">
    <property type="entry name" value="NAD(P)-binding Rossmann-fold domains"/>
    <property type="match status" value="1"/>
</dbReference>
<reference evidence="4 6" key="2">
    <citation type="submission" date="2016-08" db="EMBL/GenBank/DDBJ databases">
        <authorList>
            <person name="Varghese N."/>
            <person name="Submissions Spin"/>
        </authorList>
    </citation>
    <scope>NUCLEOTIDE SEQUENCE [LARGE SCALE GENOMIC DNA]</scope>
    <source>
        <strain evidence="4 6">HL-109</strain>
    </source>
</reference>
<dbReference type="InterPro" id="IPR052698">
    <property type="entry name" value="MoCofactor_Util/Proc"/>
</dbReference>
<comment type="caution">
    <text evidence="3">The sequence shown here is derived from an EMBL/GenBank/DDBJ whole genome shotgun (WGS) entry which is preliminary data.</text>
</comment>
<evidence type="ECO:0000259" key="2">
    <source>
        <dbReference type="Pfam" id="PF13478"/>
    </source>
</evidence>
<sequence length="195" mass="20719">MSASSILPPSLPPSPARRSVAPPRAWTESYGVARHPVWLFGAGHVGRALVLALAPLPFALTWCDSREGAFPAHIPANVTPLHHDAPDELVARIPAGAFVLVMSHSHPIDLAVTAAALARDDLPFVGLIGSRTKRARFEKRYRELGIADARIAQLSCPIGIAGITNKDPAIIAAATAAQLLALRETLPHQEITDHA</sequence>
<organism evidence="3 5">
    <name type="scientific">Saliniramus fredricksonii</name>
    <dbReference type="NCBI Taxonomy" id="1653334"/>
    <lineage>
        <taxon>Bacteria</taxon>
        <taxon>Pseudomonadati</taxon>
        <taxon>Pseudomonadota</taxon>
        <taxon>Alphaproteobacteria</taxon>
        <taxon>Hyphomicrobiales</taxon>
        <taxon>Salinarimonadaceae</taxon>
        <taxon>Saliniramus</taxon>
    </lineage>
</organism>
<dbReference type="InterPro" id="IPR027051">
    <property type="entry name" value="XdhC_Rossmann_dom"/>
</dbReference>
<keyword evidence="6" id="KW-1185">Reference proteome</keyword>
<dbReference type="RefSeq" id="WP_083204670.1">
    <property type="nucleotide sequence ID" value="NZ_FMBM01000002.1"/>
</dbReference>
<proteinExistence type="predicted"/>
<dbReference type="NCBIfam" id="TIGR02964">
    <property type="entry name" value="xanthine_xdhC"/>
    <property type="match status" value="1"/>
</dbReference>
<dbReference type="InterPro" id="IPR014308">
    <property type="entry name" value="Xanthine_DH_XdhC"/>
</dbReference>
<evidence type="ECO:0000256" key="1">
    <source>
        <dbReference type="SAM" id="MobiDB-lite"/>
    </source>
</evidence>
<name>A0A0N8KDM3_9HYPH</name>
<dbReference type="Proteomes" id="UP000182800">
    <property type="component" value="Unassembled WGS sequence"/>
</dbReference>
<dbReference type="EMBL" id="LJSX01000038">
    <property type="protein sequence ID" value="KPQ08938.1"/>
    <property type="molecule type" value="Genomic_DNA"/>
</dbReference>
<evidence type="ECO:0000313" key="5">
    <source>
        <dbReference type="Proteomes" id="UP000050497"/>
    </source>
</evidence>
<accession>A0A0N8KDM3</accession>
<dbReference type="Pfam" id="PF13478">
    <property type="entry name" value="XdhC_C"/>
    <property type="match status" value="1"/>
</dbReference>
<protein>
    <submittedName>
        <fullName evidence="3">Xanthine dehydrogenase accessory protein XdhC</fullName>
    </submittedName>
</protein>
<dbReference type="InterPro" id="IPR036291">
    <property type="entry name" value="NAD(P)-bd_dom_sf"/>
</dbReference>
<evidence type="ECO:0000313" key="3">
    <source>
        <dbReference type="EMBL" id="KPQ08938.1"/>
    </source>
</evidence>
<reference evidence="3 5" key="1">
    <citation type="submission" date="2015-09" db="EMBL/GenBank/DDBJ databases">
        <title>Identification and resolution of microdiversity through metagenomic sequencing of parallel consortia.</title>
        <authorList>
            <person name="Nelson W.C."/>
            <person name="Romine M.F."/>
            <person name="Lindemann S.R."/>
        </authorList>
    </citation>
    <scope>NUCLEOTIDE SEQUENCE [LARGE SCALE GENOMIC DNA]</scope>
    <source>
        <strain evidence="3">HL-109</strain>
    </source>
</reference>
<dbReference type="Proteomes" id="UP000050497">
    <property type="component" value="Unassembled WGS sequence"/>
</dbReference>
<dbReference type="Gene3D" id="3.40.50.720">
    <property type="entry name" value="NAD(P)-binding Rossmann-like Domain"/>
    <property type="match status" value="1"/>
</dbReference>
<feature type="region of interest" description="Disordered" evidence="1">
    <location>
        <begin position="1"/>
        <end position="21"/>
    </location>
</feature>